<gene>
    <name evidence="6 8" type="primary">lptE</name>
    <name evidence="8" type="ORF">CZ814_03148</name>
    <name evidence="7" type="ORF">VXS06_19165</name>
</gene>
<dbReference type="GO" id="GO:0015920">
    <property type="term" value="P:lipopolysaccharide transport"/>
    <property type="evidence" value="ECO:0007669"/>
    <property type="project" value="TreeGrafter"/>
</dbReference>
<keyword evidence="3 6" id="KW-0564">Palmitate</keyword>
<keyword evidence="1 6" id="KW-0732">Signal</keyword>
<evidence type="ECO:0000256" key="1">
    <source>
        <dbReference type="ARBA" id="ARBA00022729"/>
    </source>
</evidence>
<dbReference type="EMBL" id="JAYXUG010000032">
    <property type="protein sequence ID" value="MEC6833888.1"/>
    <property type="molecule type" value="Genomic_DNA"/>
</dbReference>
<keyword evidence="4 6" id="KW-0998">Cell outer membrane</keyword>
<dbReference type="Gene3D" id="3.30.160.150">
    <property type="entry name" value="Lipoprotein like domain"/>
    <property type="match status" value="1"/>
</dbReference>
<comment type="function">
    <text evidence="6">Together with LptD, is involved in the assembly of lipopolysaccharide (LPS) at the surface of the outer membrane. Required for the proper assembly of LptD. Binds LPS and may serve as the LPS recognition site at the outer membrane.</text>
</comment>
<dbReference type="GO" id="GO:0009279">
    <property type="term" value="C:cell outer membrane"/>
    <property type="evidence" value="ECO:0007669"/>
    <property type="project" value="UniProtKB-SubCell"/>
</dbReference>
<dbReference type="Pfam" id="PF04390">
    <property type="entry name" value="LptE"/>
    <property type="match status" value="1"/>
</dbReference>
<evidence type="ECO:0000256" key="4">
    <source>
        <dbReference type="ARBA" id="ARBA00023237"/>
    </source>
</evidence>
<evidence type="ECO:0000313" key="10">
    <source>
        <dbReference type="Proteomes" id="UP001306119"/>
    </source>
</evidence>
<dbReference type="Proteomes" id="UP001306119">
    <property type="component" value="Unassembled WGS sequence"/>
</dbReference>
<reference evidence="8 9" key="1">
    <citation type="submission" date="2017-02" db="EMBL/GenBank/DDBJ databases">
        <authorList>
            <person name="Peterson S.W."/>
        </authorList>
    </citation>
    <scope>NUCLEOTIDE SEQUENCE [LARGE SCALE GENOMIC DNA]</scope>
    <source>
        <strain evidence="8 9">CECT 9189</strain>
    </source>
</reference>
<evidence type="ECO:0000256" key="3">
    <source>
        <dbReference type="ARBA" id="ARBA00023139"/>
    </source>
</evidence>
<dbReference type="GO" id="GO:0001530">
    <property type="term" value="F:lipopolysaccharide binding"/>
    <property type="evidence" value="ECO:0007669"/>
    <property type="project" value="TreeGrafter"/>
</dbReference>
<keyword evidence="10" id="KW-1185">Reference proteome</keyword>
<dbReference type="EMBL" id="FUWP01000022">
    <property type="protein sequence ID" value="SKA51382.1"/>
    <property type="molecule type" value="Genomic_DNA"/>
</dbReference>
<dbReference type="GO" id="GO:0043165">
    <property type="term" value="P:Gram-negative-bacterium-type cell outer membrane assembly"/>
    <property type="evidence" value="ECO:0007669"/>
    <property type="project" value="UniProtKB-UniRule"/>
</dbReference>
<dbReference type="PANTHER" id="PTHR38098">
    <property type="entry name" value="LPS-ASSEMBLY LIPOPROTEIN LPTE"/>
    <property type="match status" value="1"/>
</dbReference>
<proteinExistence type="inferred from homology"/>
<dbReference type="GO" id="GO:1990351">
    <property type="term" value="C:transporter complex"/>
    <property type="evidence" value="ECO:0007669"/>
    <property type="project" value="TreeGrafter"/>
</dbReference>
<dbReference type="AlphaFoldDB" id="A0A1T4UF27"/>
<evidence type="ECO:0000256" key="5">
    <source>
        <dbReference type="ARBA" id="ARBA00023288"/>
    </source>
</evidence>
<dbReference type="RefSeq" id="WP_080175891.1">
    <property type="nucleotide sequence ID" value="NZ_AP024854.1"/>
</dbReference>
<dbReference type="HAMAP" id="MF_01186">
    <property type="entry name" value="LPS_assembly_LptE"/>
    <property type="match status" value="1"/>
</dbReference>
<dbReference type="PROSITE" id="PS51257">
    <property type="entry name" value="PROKAR_LIPOPROTEIN"/>
    <property type="match status" value="1"/>
</dbReference>
<evidence type="ECO:0000256" key="6">
    <source>
        <dbReference type="HAMAP-Rule" id="MF_01186"/>
    </source>
</evidence>
<keyword evidence="2 6" id="KW-0472">Membrane</keyword>
<comment type="subunit">
    <text evidence="6">Component of the lipopolysaccharide transport and assembly complex. Interacts with LptD.</text>
</comment>
<name>A0A1T4UF27_9GAMM</name>
<protein>
    <recommendedName>
        <fullName evidence="6">LPS-assembly lipoprotein LptE</fullName>
    </recommendedName>
</protein>
<keyword evidence="5 6" id="KW-0449">Lipoprotein</keyword>
<comment type="subcellular location">
    <subcellularLocation>
        <location evidence="6">Cell outer membrane</location>
        <topology evidence="6">Lipid-anchor</topology>
    </subcellularLocation>
</comment>
<comment type="similarity">
    <text evidence="6">Belongs to the LptE lipoprotein family.</text>
</comment>
<reference evidence="7 10" key="2">
    <citation type="submission" date="2024-01" db="EMBL/GenBank/DDBJ databases">
        <title>Active colonisers of the gastrointestinal tract of Atlantic salmon farmed in a warm water region.</title>
        <authorList>
            <person name="Bowman J.P."/>
        </authorList>
    </citation>
    <scope>NUCLEOTIDE SEQUENCE [LARGE SCALE GENOMIC DNA]</scope>
    <source>
        <strain evidence="7 10">S3MW1</strain>
    </source>
</reference>
<accession>A0A1T4UF27</accession>
<dbReference type="OrthoDB" id="5801564at2"/>
<sequence>MKSFFSANSLTRLLIITLLALTTASCGFHLRGNYMLPEGIAKLSLTSFDPYGQLTRMVKYQFKLHGIEEVKPSATVPNLNITSESTGDSTLSLYQNNGKAEYDLTLTVNYTVTIPNQGIEQFSTKVTRTFLDNPLSALAKSVERDELVNVMREQAAQQIMRKLARLTTVFNKMEEDKLNAELNQILHNQKVSIKDGSTTTITTTPAVIHKKQDNNAQ</sequence>
<dbReference type="PANTHER" id="PTHR38098:SF1">
    <property type="entry name" value="LPS-ASSEMBLY LIPOPROTEIN LPTE"/>
    <property type="match status" value="1"/>
</dbReference>
<evidence type="ECO:0000313" key="8">
    <source>
        <dbReference type="EMBL" id="SKA51382.1"/>
    </source>
</evidence>
<evidence type="ECO:0000256" key="2">
    <source>
        <dbReference type="ARBA" id="ARBA00023136"/>
    </source>
</evidence>
<evidence type="ECO:0000313" key="7">
    <source>
        <dbReference type="EMBL" id="MEC6833888.1"/>
    </source>
</evidence>
<dbReference type="Proteomes" id="UP000191116">
    <property type="component" value="Unassembled WGS sequence"/>
</dbReference>
<organism evidence="8 9">
    <name type="scientific">Photobacterium toruni</name>
    <dbReference type="NCBI Taxonomy" id="1935446"/>
    <lineage>
        <taxon>Bacteria</taxon>
        <taxon>Pseudomonadati</taxon>
        <taxon>Pseudomonadota</taxon>
        <taxon>Gammaproteobacteria</taxon>
        <taxon>Vibrionales</taxon>
        <taxon>Vibrionaceae</taxon>
        <taxon>Photobacterium</taxon>
    </lineage>
</organism>
<evidence type="ECO:0000313" key="9">
    <source>
        <dbReference type="Proteomes" id="UP000191116"/>
    </source>
</evidence>
<dbReference type="InterPro" id="IPR007485">
    <property type="entry name" value="LPS_assembly_LptE"/>
</dbReference>